<feature type="region of interest" description="Disordered" evidence="1">
    <location>
        <begin position="155"/>
        <end position="184"/>
    </location>
</feature>
<evidence type="ECO:0000313" key="4">
    <source>
        <dbReference type="Proteomes" id="UP000317835"/>
    </source>
</evidence>
<name>A0A518HDT9_9BACT</name>
<evidence type="ECO:0000313" key="3">
    <source>
        <dbReference type="EMBL" id="QDV39003.1"/>
    </source>
</evidence>
<dbReference type="InterPro" id="IPR037257">
    <property type="entry name" value="T2SS_E_N_sf"/>
</dbReference>
<proteinExistence type="predicted"/>
<evidence type="ECO:0000259" key="2">
    <source>
        <dbReference type="Pfam" id="PF05157"/>
    </source>
</evidence>
<dbReference type="RefSeq" id="WP_145277944.1">
    <property type="nucleotide sequence ID" value="NZ_CP036426.1"/>
</dbReference>
<dbReference type="InterPro" id="IPR007831">
    <property type="entry name" value="T2SS_GspE_N"/>
</dbReference>
<feature type="region of interest" description="Disordered" evidence="1">
    <location>
        <begin position="1"/>
        <end position="43"/>
    </location>
</feature>
<dbReference type="Pfam" id="PF05157">
    <property type="entry name" value="MshEN"/>
    <property type="match status" value="1"/>
</dbReference>
<feature type="compositionally biased region" description="Basic and acidic residues" evidence="1">
    <location>
        <begin position="594"/>
        <end position="603"/>
    </location>
</feature>
<dbReference type="AlphaFoldDB" id="A0A518HDT9"/>
<accession>A0A518HDT9</accession>
<reference evidence="3 4" key="1">
    <citation type="submission" date="2019-02" db="EMBL/GenBank/DDBJ databases">
        <title>Deep-cultivation of Planctomycetes and their phenomic and genomic characterization uncovers novel biology.</title>
        <authorList>
            <person name="Wiegand S."/>
            <person name="Jogler M."/>
            <person name="Boedeker C."/>
            <person name="Pinto D."/>
            <person name="Vollmers J."/>
            <person name="Rivas-Marin E."/>
            <person name="Kohn T."/>
            <person name="Peeters S.H."/>
            <person name="Heuer A."/>
            <person name="Rast P."/>
            <person name="Oberbeckmann S."/>
            <person name="Bunk B."/>
            <person name="Jeske O."/>
            <person name="Meyerdierks A."/>
            <person name="Storesund J.E."/>
            <person name="Kallscheuer N."/>
            <person name="Luecker S."/>
            <person name="Lage O.M."/>
            <person name="Pohl T."/>
            <person name="Merkel B.J."/>
            <person name="Hornburger P."/>
            <person name="Mueller R.-W."/>
            <person name="Bruemmer F."/>
            <person name="Labrenz M."/>
            <person name="Spormann A.M."/>
            <person name="Op den Camp H."/>
            <person name="Overmann J."/>
            <person name="Amann R."/>
            <person name="Jetten M.S.M."/>
            <person name="Mascher T."/>
            <person name="Medema M.H."/>
            <person name="Devos D.P."/>
            <person name="Kaster A.-K."/>
            <person name="Ovreas L."/>
            <person name="Rohde M."/>
            <person name="Galperin M.Y."/>
            <person name="Jogler C."/>
        </authorList>
    </citation>
    <scope>NUCLEOTIDE SEQUENCE [LARGE SCALE GENOMIC DNA]</scope>
    <source>
        <strain evidence="3 4">ElP</strain>
    </source>
</reference>
<gene>
    <name evidence="3" type="ORF">ElP_69640</name>
</gene>
<sequence>MEYRYLGTRGALNETSGEEPSASPPPPPPMGRASAGGWASGDSGSSLVRERAVLAGLMPVEVAFEQDVVPLEVEGEALVVGALDGDDIAKADKLSFSLARPVKLRQVGWHELRLKREALYGSPRRSRGQAVLASRTRSAPWSDDFFEADAVTASGRGGASTLSYSAGEDLDRPPGHAPVAPHEGRSGFLASIDTTKPLGGPAGMFLYTVEEGQRVLLRRSDGTMDVVVGPKRVWRGRNVFRAMTHHVAHPGDYLIIRYRDGRQEHLAGPSEVWFDPRAHQAIERQEALQLAAKEAVVVYSQKEGTGVVQRRVEYGPALFIPRPGEWLHTFSWHASRGGSKGVVKVPNGLVFQKLWLMPDQMYHDVTDVRTADDAVLTIRLMIFFELVDIDRMLDATHDPIGDFVNAASSDVVDFTGRHDFESFKRNTERLNELEAYRQLSGRASQCGYRINKVVYRGYGAAERLQQMHDQAIEARTRLQLDRATEQQAQDLENFRLDSQLARAGKRRGEQSSEVSHDLEIAAQKHEAQLRRSEAVAVAGRERRRLDAEQGRSLRALEDARRREHLASLRDLGVDLTAYLTQGRADRVIEVRGRGGDGATHVHLEPGPGPIAPPKREGPEAG</sequence>
<dbReference type="OrthoDB" id="235590at2"/>
<dbReference type="Proteomes" id="UP000317835">
    <property type="component" value="Chromosome"/>
</dbReference>
<dbReference type="EMBL" id="CP036426">
    <property type="protein sequence ID" value="QDV39003.1"/>
    <property type="molecule type" value="Genomic_DNA"/>
</dbReference>
<feature type="region of interest" description="Disordered" evidence="1">
    <location>
        <begin position="594"/>
        <end position="621"/>
    </location>
</feature>
<feature type="domain" description="Type II secretion system protein GspE N-terminal" evidence="2">
    <location>
        <begin position="50"/>
        <end position="124"/>
    </location>
</feature>
<protein>
    <recommendedName>
        <fullName evidence="2">Type II secretion system protein GspE N-terminal domain-containing protein</fullName>
    </recommendedName>
</protein>
<feature type="compositionally biased region" description="Low complexity" evidence="1">
    <location>
        <begin position="31"/>
        <end position="43"/>
    </location>
</feature>
<dbReference type="KEGG" id="tpla:ElP_69640"/>
<organism evidence="3 4">
    <name type="scientific">Tautonia plasticadhaerens</name>
    <dbReference type="NCBI Taxonomy" id="2527974"/>
    <lineage>
        <taxon>Bacteria</taxon>
        <taxon>Pseudomonadati</taxon>
        <taxon>Planctomycetota</taxon>
        <taxon>Planctomycetia</taxon>
        <taxon>Isosphaerales</taxon>
        <taxon>Isosphaeraceae</taxon>
        <taxon>Tautonia</taxon>
    </lineage>
</organism>
<evidence type="ECO:0000256" key="1">
    <source>
        <dbReference type="SAM" id="MobiDB-lite"/>
    </source>
</evidence>
<dbReference type="SUPFAM" id="SSF160246">
    <property type="entry name" value="EspE N-terminal domain-like"/>
    <property type="match status" value="1"/>
</dbReference>
<keyword evidence="4" id="KW-1185">Reference proteome</keyword>